<sequence>MAAQGPKQPIGVFDSGVGGLSVLLPLRRLLPAEDVVYVADQAWCPYGPKPPQLIRDRSYAIVEALLARGAKLIVVACNAASTAALSALRERYPAVPFVGMEPAVKPAAERTNTGHVGILATAMTARGERLAQLIDRFGRGVTVHVTVPHGLVELVEQGLGESDVTAALLAPTLHEWHEAGVDAVVLGCTHYPFARGVIERLAGSQITVIDPGPAVARQTQRVLDETGLTRPVAPSPSAPEGATTFLTTAEPAELRIAVRRLAGAALADSAAFGYLDLA</sequence>
<name>A0A6J4HU26_9CHLR</name>
<keyword evidence="3 7" id="KW-0133">Cell shape</keyword>
<evidence type="ECO:0000256" key="5">
    <source>
        <dbReference type="ARBA" id="ARBA00023235"/>
    </source>
</evidence>
<dbReference type="PANTHER" id="PTHR21198">
    <property type="entry name" value="GLUTAMATE RACEMASE"/>
    <property type="match status" value="1"/>
</dbReference>
<comment type="pathway">
    <text evidence="7">Cell wall biogenesis; peptidoglycan biosynthesis.</text>
</comment>
<keyword evidence="4 7" id="KW-0573">Peptidoglycan synthesis</keyword>
<reference evidence="8" key="1">
    <citation type="submission" date="2020-02" db="EMBL/GenBank/DDBJ databases">
        <authorList>
            <person name="Meier V. D."/>
        </authorList>
    </citation>
    <scope>NUCLEOTIDE SEQUENCE</scope>
    <source>
        <strain evidence="8">AVDCRST_MAG77</strain>
    </source>
</reference>
<evidence type="ECO:0000256" key="4">
    <source>
        <dbReference type="ARBA" id="ARBA00022984"/>
    </source>
</evidence>
<dbReference type="EC" id="5.1.1.3" evidence="2 7"/>
<keyword evidence="6 7" id="KW-0961">Cell wall biogenesis/degradation</keyword>
<comment type="similarity">
    <text evidence="7">Belongs to the aspartate/glutamate racemases family.</text>
</comment>
<feature type="binding site" evidence="7">
    <location>
        <begin position="189"/>
        <end position="190"/>
    </location>
    <ligand>
        <name>substrate</name>
    </ligand>
</feature>
<dbReference type="PANTHER" id="PTHR21198:SF2">
    <property type="entry name" value="GLUTAMATE RACEMASE"/>
    <property type="match status" value="1"/>
</dbReference>
<feature type="binding site" evidence="7">
    <location>
        <begin position="46"/>
        <end position="47"/>
    </location>
    <ligand>
        <name>substrate</name>
    </ligand>
</feature>
<dbReference type="InterPro" id="IPR004391">
    <property type="entry name" value="Glu_race"/>
</dbReference>
<dbReference type="InterPro" id="IPR015942">
    <property type="entry name" value="Asp/Glu/hydantoin_racemase"/>
</dbReference>
<proteinExistence type="inferred from homology"/>
<evidence type="ECO:0000256" key="1">
    <source>
        <dbReference type="ARBA" id="ARBA00001602"/>
    </source>
</evidence>
<feature type="binding site" evidence="7">
    <location>
        <begin position="14"/>
        <end position="15"/>
    </location>
    <ligand>
        <name>substrate</name>
    </ligand>
</feature>
<comment type="function">
    <text evidence="7">Provides the (R)-glutamate required for cell wall biosynthesis.</text>
</comment>
<evidence type="ECO:0000256" key="6">
    <source>
        <dbReference type="ARBA" id="ARBA00023316"/>
    </source>
</evidence>
<dbReference type="GO" id="GO:0009252">
    <property type="term" value="P:peptidoglycan biosynthetic process"/>
    <property type="evidence" value="ECO:0007669"/>
    <property type="project" value="UniProtKB-UniRule"/>
</dbReference>
<dbReference type="InterPro" id="IPR001920">
    <property type="entry name" value="Asp/Glu_race"/>
</dbReference>
<dbReference type="GO" id="GO:0071555">
    <property type="term" value="P:cell wall organization"/>
    <property type="evidence" value="ECO:0007669"/>
    <property type="project" value="UniProtKB-KW"/>
</dbReference>
<dbReference type="UniPathway" id="UPA00219"/>
<feature type="active site" description="Proton donor/acceptor" evidence="7">
    <location>
        <position position="77"/>
    </location>
</feature>
<keyword evidence="5 7" id="KW-0413">Isomerase</keyword>
<dbReference type="Gene3D" id="3.40.50.1860">
    <property type="match status" value="2"/>
</dbReference>
<dbReference type="GO" id="GO:0008881">
    <property type="term" value="F:glutamate racemase activity"/>
    <property type="evidence" value="ECO:0007669"/>
    <property type="project" value="UniProtKB-UniRule"/>
</dbReference>
<organism evidence="8">
    <name type="scientific">uncultured Chloroflexota bacterium</name>
    <dbReference type="NCBI Taxonomy" id="166587"/>
    <lineage>
        <taxon>Bacteria</taxon>
        <taxon>Bacillati</taxon>
        <taxon>Chloroflexota</taxon>
        <taxon>environmental samples</taxon>
    </lineage>
</organism>
<evidence type="ECO:0000256" key="2">
    <source>
        <dbReference type="ARBA" id="ARBA00013090"/>
    </source>
</evidence>
<evidence type="ECO:0000256" key="3">
    <source>
        <dbReference type="ARBA" id="ARBA00022960"/>
    </source>
</evidence>
<gene>
    <name evidence="7" type="primary">murI</name>
    <name evidence="8" type="ORF">AVDCRST_MAG77-1134</name>
</gene>
<accession>A0A6J4HU26</accession>
<dbReference type="HAMAP" id="MF_00258">
    <property type="entry name" value="Glu_racemase"/>
    <property type="match status" value="1"/>
</dbReference>
<dbReference type="SUPFAM" id="SSF53681">
    <property type="entry name" value="Aspartate/glutamate racemase"/>
    <property type="match status" value="2"/>
</dbReference>
<comment type="caution">
    <text evidence="7">Lacks conserved residue(s) required for the propagation of feature annotation.</text>
</comment>
<dbReference type="AlphaFoldDB" id="A0A6J4HU26"/>
<evidence type="ECO:0000256" key="7">
    <source>
        <dbReference type="HAMAP-Rule" id="MF_00258"/>
    </source>
</evidence>
<dbReference type="Pfam" id="PF01177">
    <property type="entry name" value="Asp_Glu_race"/>
    <property type="match status" value="1"/>
</dbReference>
<dbReference type="NCBIfam" id="TIGR00067">
    <property type="entry name" value="glut_race"/>
    <property type="match status" value="1"/>
</dbReference>
<dbReference type="GO" id="GO:0008360">
    <property type="term" value="P:regulation of cell shape"/>
    <property type="evidence" value="ECO:0007669"/>
    <property type="project" value="UniProtKB-KW"/>
</dbReference>
<comment type="catalytic activity">
    <reaction evidence="1 7">
        <text>L-glutamate = D-glutamate</text>
        <dbReference type="Rhea" id="RHEA:12813"/>
        <dbReference type="ChEBI" id="CHEBI:29985"/>
        <dbReference type="ChEBI" id="CHEBI:29986"/>
        <dbReference type="EC" id="5.1.1.3"/>
    </reaction>
</comment>
<feature type="active site" description="Proton donor/acceptor" evidence="7">
    <location>
        <position position="188"/>
    </location>
</feature>
<dbReference type="EMBL" id="CADCTC010000074">
    <property type="protein sequence ID" value="CAA9233466.1"/>
    <property type="molecule type" value="Genomic_DNA"/>
</dbReference>
<evidence type="ECO:0000313" key="8">
    <source>
        <dbReference type="EMBL" id="CAA9233466.1"/>
    </source>
</evidence>
<protein>
    <recommendedName>
        <fullName evidence="2 7">Glutamate racemase</fullName>
        <ecNumber evidence="2 7">5.1.1.3</ecNumber>
    </recommendedName>
</protein>